<evidence type="ECO:0000313" key="2">
    <source>
        <dbReference type="EMBL" id="MDM4019621.1"/>
    </source>
</evidence>
<gene>
    <name evidence="2" type="ORF">QTN89_29475</name>
</gene>
<name>A0ABT7PU08_9BACT</name>
<sequence length="83" mass="8954">MNRAVFTLLFLTACGAIAIAATTATGRTEGNQSELSSMLSQHLKKGQNVRLQQALSGGYDINVLSASYLDAFKRDDAEYLPQT</sequence>
<keyword evidence="1" id="KW-0732">Signal</keyword>
<organism evidence="2 3">
    <name type="scientific">Roseiconus lacunae</name>
    <dbReference type="NCBI Taxonomy" id="2605694"/>
    <lineage>
        <taxon>Bacteria</taxon>
        <taxon>Pseudomonadati</taxon>
        <taxon>Planctomycetota</taxon>
        <taxon>Planctomycetia</taxon>
        <taxon>Pirellulales</taxon>
        <taxon>Pirellulaceae</taxon>
        <taxon>Roseiconus</taxon>
    </lineage>
</organism>
<evidence type="ECO:0000256" key="1">
    <source>
        <dbReference type="SAM" id="SignalP"/>
    </source>
</evidence>
<feature type="non-terminal residue" evidence="2">
    <location>
        <position position="83"/>
    </location>
</feature>
<comment type="caution">
    <text evidence="2">The sequence shown here is derived from an EMBL/GenBank/DDBJ whole genome shotgun (WGS) entry which is preliminary data.</text>
</comment>
<evidence type="ECO:0000313" key="3">
    <source>
        <dbReference type="Proteomes" id="UP001239462"/>
    </source>
</evidence>
<proteinExistence type="predicted"/>
<dbReference type="Proteomes" id="UP001239462">
    <property type="component" value="Unassembled WGS sequence"/>
</dbReference>
<accession>A0ABT7PU08</accession>
<feature type="signal peptide" evidence="1">
    <location>
        <begin position="1"/>
        <end position="20"/>
    </location>
</feature>
<protein>
    <submittedName>
        <fullName evidence="2">Uncharacterized protein</fullName>
    </submittedName>
</protein>
<reference evidence="2 3" key="1">
    <citation type="submission" date="2023-06" db="EMBL/GenBank/DDBJ databases">
        <title>Roseiconus lacunae JC819 isolated from Gulf of Mannar region, Tamil Nadu.</title>
        <authorList>
            <person name="Pk S."/>
            <person name="Ch S."/>
            <person name="Ch V.R."/>
        </authorList>
    </citation>
    <scope>NUCLEOTIDE SEQUENCE [LARGE SCALE GENOMIC DNA]</scope>
    <source>
        <strain evidence="2 3">JC819</strain>
    </source>
</reference>
<feature type="chain" id="PRO_5046115967" evidence="1">
    <location>
        <begin position="21"/>
        <end position="83"/>
    </location>
</feature>
<dbReference type="RefSeq" id="WP_289167737.1">
    <property type="nucleotide sequence ID" value="NZ_JASZZN010000263.1"/>
</dbReference>
<keyword evidence="3" id="KW-1185">Reference proteome</keyword>
<dbReference type="EMBL" id="JASZZN010000263">
    <property type="protein sequence ID" value="MDM4019621.1"/>
    <property type="molecule type" value="Genomic_DNA"/>
</dbReference>